<evidence type="ECO:0000313" key="3">
    <source>
        <dbReference type="EMBL" id="MBB3972120.1"/>
    </source>
</evidence>
<dbReference type="InterPro" id="IPR044996">
    <property type="entry name" value="COQ10-like"/>
</dbReference>
<proteinExistence type="inferred from homology"/>
<dbReference type="GO" id="GO:0048039">
    <property type="term" value="F:ubiquinone binding"/>
    <property type="evidence" value="ECO:0007669"/>
    <property type="project" value="InterPro"/>
</dbReference>
<dbReference type="Gene3D" id="3.30.530.20">
    <property type="match status" value="1"/>
</dbReference>
<dbReference type="GO" id="GO:0045333">
    <property type="term" value="P:cellular respiration"/>
    <property type="evidence" value="ECO:0007669"/>
    <property type="project" value="InterPro"/>
</dbReference>
<dbReference type="InterPro" id="IPR023393">
    <property type="entry name" value="START-like_dom_sf"/>
</dbReference>
<comment type="caution">
    <text evidence="3">The sequence shown here is derived from an EMBL/GenBank/DDBJ whole genome shotgun (WGS) entry which is preliminary data.</text>
</comment>
<evidence type="ECO:0000313" key="4">
    <source>
        <dbReference type="Proteomes" id="UP000528964"/>
    </source>
</evidence>
<dbReference type="PANTHER" id="PTHR12901:SF10">
    <property type="entry name" value="COENZYME Q-BINDING PROTEIN COQ10, MITOCHONDRIAL"/>
    <property type="match status" value="1"/>
</dbReference>
<dbReference type="SUPFAM" id="SSF55961">
    <property type="entry name" value="Bet v1-like"/>
    <property type="match status" value="1"/>
</dbReference>
<dbReference type="Pfam" id="PF03364">
    <property type="entry name" value="Polyketide_cyc"/>
    <property type="match status" value="1"/>
</dbReference>
<dbReference type="PANTHER" id="PTHR12901">
    <property type="entry name" value="SPERM PROTEIN HOMOLOG"/>
    <property type="match status" value="1"/>
</dbReference>
<gene>
    <name evidence="3" type="ORF">GGR24_000753</name>
</gene>
<comment type="similarity">
    <text evidence="1">Belongs to the ribosome association toxin RatA family.</text>
</comment>
<name>A0A7W6D0I8_9HYPH</name>
<dbReference type="InterPro" id="IPR005031">
    <property type="entry name" value="COQ10_START"/>
</dbReference>
<reference evidence="3 4" key="1">
    <citation type="submission" date="2020-08" db="EMBL/GenBank/DDBJ databases">
        <title>Genomic Encyclopedia of Type Strains, Phase IV (KMG-IV): sequencing the most valuable type-strain genomes for metagenomic binning, comparative biology and taxonomic classification.</title>
        <authorList>
            <person name="Goeker M."/>
        </authorList>
    </citation>
    <scope>NUCLEOTIDE SEQUENCE [LARGE SCALE GENOMIC DNA]</scope>
    <source>
        <strain evidence="3 4">DSM 25481</strain>
    </source>
</reference>
<organism evidence="3 4">
    <name type="scientific">Hansschlegelia beijingensis</name>
    <dbReference type="NCBI Taxonomy" id="1133344"/>
    <lineage>
        <taxon>Bacteria</taxon>
        <taxon>Pseudomonadati</taxon>
        <taxon>Pseudomonadota</taxon>
        <taxon>Alphaproteobacteria</taxon>
        <taxon>Hyphomicrobiales</taxon>
        <taxon>Methylopilaceae</taxon>
        <taxon>Hansschlegelia</taxon>
    </lineage>
</organism>
<dbReference type="EMBL" id="JACIDR010000001">
    <property type="protein sequence ID" value="MBB3972120.1"/>
    <property type="molecule type" value="Genomic_DNA"/>
</dbReference>
<evidence type="ECO:0000256" key="1">
    <source>
        <dbReference type="ARBA" id="ARBA00008918"/>
    </source>
</evidence>
<dbReference type="RefSeq" id="WP_183393933.1">
    <property type="nucleotide sequence ID" value="NZ_JACIDR010000001.1"/>
</dbReference>
<feature type="domain" description="Coenzyme Q-binding protein COQ10 START" evidence="2">
    <location>
        <begin position="12"/>
        <end position="140"/>
    </location>
</feature>
<keyword evidence="4" id="KW-1185">Reference proteome</keyword>
<evidence type="ECO:0000259" key="2">
    <source>
        <dbReference type="Pfam" id="PF03364"/>
    </source>
</evidence>
<dbReference type="AlphaFoldDB" id="A0A7W6D0I8"/>
<dbReference type="Proteomes" id="UP000528964">
    <property type="component" value="Unassembled WGS sequence"/>
</dbReference>
<sequence length="154" mass="18225">MPTFRTTRRVLHTADEMFDLVADVEKYPLFLPLCEALRIRRREERDHRPVFVADMTIAYKIIRETFTSRVTLDREASAILVEYLDGPFSHLENRWTFRPLENGGCEVQFFIDWELRSRTLGMLVGSVFDRVFRRYAEAFEQRAEVVYGARRALA</sequence>
<dbReference type="CDD" id="cd07813">
    <property type="entry name" value="COQ10p_like"/>
    <property type="match status" value="1"/>
</dbReference>
<protein>
    <submittedName>
        <fullName evidence="3">Coenzyme Q-binding protein COQ10</fullName>
    </submittedName>
</protein>
<accession>A0A7W6D0I8</accession>